<keyword evidence="3" id="KW-1185">Reference proteome</keyword>
<evidence type="ECO:0000313" key="3">
    <source>
        <dbReference type="Proteomes" id="UP000295444"/>
    </source>
</evidence>
<dbReference type="InterPro" id="IPR052750">
    <property type="entry name" value="GH18_Chitinase"/>
</dbReference>
<sequence>MRRRLLAAVLAAGAAVLGWSAPASAAAGDPIHAAPYVDMGSWPTPSLTDMASASGVKSYTLAFITASGCKAMWFNAYDPRDAWGKDQVDAIRAGGGDVKISFGGASGIELAQACSDVGALTAEYKAVVDAYGLRYLDVDIEGSAVAEPASIARRSQALAQLQQQEPGLKISLTLPVLPMGLTADGLNVVQSAVSAGVDLDMVNIMAMDYYQDVDYGDAAVQAATSTEGQLRSILGVSDAWSRLGVTPMLGQNDDHHVFDQSDLSQLVSFARGKHLGMLSFWEMTRDRNACTGATYQCTNVPQAPYDFSKILAGYSG</sequence>
<feature type="chain" id="PRO_5020265117" evidence="1">
    <location>
        <begin position="26"/>
        <end position="316"/>
    </location>
</feature>
<evidence type="ECO:0000256" key="1">
    <source>
        <dbReference type="SAM" id="SignalP"/>
    </source>
</evidence>
<keyword evidence="1" id="KW-0732">Signal</keyword>
<dbReference type="OrthoDB" id="99456at2"/>
<dbReference type="InterPro" id="IPR017853">
    <property type="entry name" value="GH"/>
</dbReference>
<name>A0A4V3CYC6_LABRH</name>
<dbReference type="RefSeq" id="WP_133852643.1">
    <property type="nucleotide sequence ID" value="NZ_SNXZ01000006.1"/>
</dbReference>
<dbReference type="Proteomes" id="UP000295444">
    <property type="component" value="Unassembled WGS sequence"/>
</dbReference>
<feature type="signal peptide" evidence="1">
    <location>
        <begin position="1"/>
        <end position="25"/>
    </location>
</feature>
<dbReference type="EMBL" id="SNXZ01000006">
    <property type="protein sequence ID" value="TDP93608.1"/>
    <property type="molecule type" value="Genomic_DNA"/>
</dbReference>
<accession>A0A4V3CYC6</accession>
<dbReference type="PANTHER" id="PTHR42976">
    <property type="entry name" value="BIFUNCTIONAL CHITINASE/LYSOZYME-RELATED"/>
    <property type="match status" value="1"/>
</dbReference>
<gene>
    <name evidence="2" type="ORF">EV186_1062</name>
</gene>
<dbReference type="Gene3D" id="3.20.20.80">
    <property type="entry name" value="Glycosidases"/>
    <property type="match status" value="1"/>
</dbReference>
<organism evidence="2 3">
    <name type="scientific">Labedaea rhizosphaerae</name>
    <dbReference type="NCBI Taxonomy" id="598644"/>
    <lineage>
        <taxon>Bacteria</taxon>
        <taxon>Bacillati</taxon>
        <taxon>Actinomycetota</taxon>
        <taxon>Actinomycetes</taxon>
        <taxon>Pseudonocardiales</taxon>
        <taxon>Pseudonocardiaceae</taxon>
        <taxon>Labedaea</taxon>
    </lineage>
</organism>
<reference evidence="2 3" key="1">
    <citation type="submission" date="2019-03" db="EMBL/GenBank/DDBJ databases">
        <title>Genomic Encyclopedia of Type Strains, Phase IV (KMG-IV): sequencing the most valuable type-strain genomes for metagenomic binning, comparative biology and taxonomic classification.</title>
        <authorList>
            <person name="Goeker M."/>
        </authorList>
    </citation>
    <scope>NUCLEOTIDE SEQUENCE [LARGE SCALE GENOMIC DNA]</scope>
    <source>
        <strain evidence="2 3">DSM 45361</strain>
    </source>
</reference>
<dbReference type="AlphaFoldDB" id="A0A4V3CYC6"/>
<dbReference type="SUPFAM" id="SSF51445">
    <property type="entry name" value="(Trans)glycosidases"/>
    <property type="match status" value="1"/>
</dbReference>
<proteinExistence type="predicted"/>
<dbReference type="PANTHER" id="PTHR42976:SF1">
    <property type="entry name" value="GH18 DOMAIN-CONTAINING PROTEIN-RELATED"/>
    <property type="match status" value="1"/>
</dbReference>
<evidence type="ECO:0000313" key="2">
    <source>
        <dbReference type="EMBL" id="TDP93608.1"/>
    </source>
</evidence>
<protein>
    <submittedName>
        <fullName evidence="2">Chitinase</fullName>
    </submittedName>
</protein>
<dbReference type="CDD" id="cd06543">
    <property type="entry name" value="GH18_PF-ChiA-like"/>
    <property type="match status" value="1"/>
</dbReference>
<comment type="caution">
    <text evidence="2">The sequence shown here is derived from an EMBL/GenBank/DDBJ whole genome shotgun (WGS) entry which is preliminary data.</text>
</comment>